<organism evidence="1 2">
    <name type="scientific">Mesobacillus selenatarsenatis</name>
    <dbReference type="NCBI Taxonomy" id="388741"/>
    <lineage>
        <taxon>Bacteria</taxon>
        <taxon>Bacillati</taxon>
        <taxon>Bacillota</taxon>
        <taxon>Bacilli</taxon>
        <taxon>Bacillales</taxon>
        <taxon>Bacillaceae</taxon>
        <taxon>Mesobacillus</taxon>
    </lineage>
</organism>
<gene>
    <name evidence="1" type="ORF">GWK17_13530</name>
</gene>
<dbReference type="AlphaFoldDB" id="A0A846TXS2"/>
<dbReference type="EMBL" id="JAAVUM010000009">
    <property type="protein sequence ID" value="NKE06476.1"/>
    <property type="molecule type" value="Genomic_DNA"/>
</dbReference>
<proteinExistence type="predicted"/>
<name>A0A846TXS2_9BACI</name>
<evidence type="ECO:0008006" key="3">
    <source>
        <dbReference type="Google" id="ProtNLM"/>
    </source>
</evidence>
<accession>A0A846TXS2</accession>
<reference evidence="1 2" key="1">
    <citation type="submission" date="2020-03" db="EMBL/GenBank/DDBJ databases">
        <authorList>
            <person name="Sun Q."/>
        </authorList>
    </citation>
    <scope>NUCLEOTIDE SEQUENCE [LARGE SCALE GENOMIC DNA]</scope>
    <source>
        <strain evidence="1 2">KACC 21451</strain>
    </source>
</reference>
<dbReference type="RefSeq" id="WP_167832894.1">
    <property type="nucleotide sequence ID" value="NZ_JAAVUM010000009.1"/>
</dbReference>
<comment type="caution">
    <text evidence="1">The sequence shown here is derived from an EMBL/GenBank/DDBJ whole genome shotgun (WGS) entry which is preliminary data.</text>
</comment>
<protein>
    <recommendedName>
        <fullName evidence="3">DnaD domain-containing protein</fullName>
    </recommendedName>
</protein>
<evidence type="ECO:0000313" key="1">
    <source>
        <dbReference type="EMBL" id="NKE06476.1"/>
    </source>
</evidence>
<evidence type="ECO:0000313" key="2">
    <source>
        <dbReference type="Proteomes" id="UP000587942"/>
    </source>
</evidence>
<sequence>MNKQQLTDPEFLTFCENAMPIEVVEKFTDNNIRGLENIALRSISTRSKLPANVVNLLVAYFYNHYGKQVYNRNDLARLYDYWVSKDVRTMAQATEMINEDIEQVLSSLK</sequence>
<dbReference type="Proteomes" id="UP000587942">
    <property type="component" value="Unassembled WGS sequence"/>
</dbReference>